<gene>
    <name evidence="2" type="ORF">A2116_01195</name>
</gene>
<dbReference type="InterPro" id="IPR023799">
    <property type="entry name" value="RbfA_dom_sf"/>
</dbReference>
<protein>
    <recommendedName>
        <fullName evidence="4">Ribosome-binding factor A</fullName>
    </recommendedName>
</protein>
<evidence type="ECO:0000313" key="3">
    <source>
        <dbReference type="Proteomes" id="UP000179368"/>
    </source>
</evidence>
<dbReference type="GO" id="GO:0006364">
    <property type="term" value="P:rRNA processing"/>
    <property type="evidence" value="ECO:0007669"/>
    <property type="project" value="InterPro"/>
</dbReference>
<evidence type="ECO:0000256" key="1">
    <source>
        <dbReference type="ARBA" id="ARBA00022517"/>
    </source>
</evidence>
<dbReference type="Proteomes" id="UP000179368">
    <property type="component" value="Unassembled WGS sequence"/>
</dbReference>
<dbReference type="Pfam" id="PF02033">
    <property type="entry name" value="RBFA"/>
    <property type="match status" value="1"/>
</dbReference>
<dbReference type="AlphaFoldDB" id="A0A1F6BWK4"/>
<keyword evidence="1" id="KW-0690">Ribosome biogenesis</keyword>
<reference evidence="2 3" key="1">
    <citation type="journal article" date="2016" name="Nat. Commun.">
        <title>Thousands of microbial genomes shed light on interconnected biogeochemical processes in an aquifer system.</title>
        <authorList>
            <person name="Anantharaman K."/>
            <person name="Brown C.T."/>
            <person name="Hug L.A."/>
            <person name="Sharon I."/>
            <person name="Castelle C.J."/>
            <person name="Probst A.J."/>
            <person name="Thomas B.C."/>
            <person name="Singh A."/>
            <person name="Wilkins M.J."/>
            <person name="Karaoz U."/>
            <person name="Brodie E.L."/>
            <person name="Williams K.H."/>
            <person name="Hubbard S.S."/>
            <person name="Banfield J.F."/>
        </authorList>
    </citation>
    <scope>NUCLEOTIDE SEQUENCE [LARGE SCALE GENOMIC DNA]</scope>
</reference>
<comment type="caution">
    <text evidence="2">The sequence shown here is derived from an EMBL/GenBank/DDBJ whole genome shotgun (WGS) entry which is preliminary data.</text>
</comment>
<dbReference type="EMBL" id="MFKG01000003">
    <property type="protein sequence ID" value="OGG40897.1"/>
    <property type="molecule type" value="Genomic_DNA"/>
</dbReference>
<accession>A0A1F6BWK4</accession>
<evidence type="ECO:0000313" key="2">
    <source>
        <dbReference type="EMBL" id="OGG40897.1"/>
    </source>
</evidence>
<dbReference type="Gene3D" id="3.30.300.20">
    <property type="match status" value="1"/>
</dbReference>
<sequence>MRPFRELKTASILEHELNNILIRDFEFGSTLVTIVSVEVSSDLLQAKVRIGIIPEEKSLEVFQALENKRREVQYKLLKKTRLRNVPKLVFEIENH</sequence>
<evidence type="ECO:0008006" key="4">
    <source>
        <dbReference type="Google" id="ProtNLM"/>
    </source>
</evidence>
<dbReference type="InterPro" id="IPR015946">
    <property type="entry name" value="KH_dom-like_a/b"/>
</dbReference>
<organism evidence="2 3">
    <name type="scientific">Candidatus Jorgensenbacteria bacterium GWA1_49_17</name>
    <dbReference type="NCBI Taxonomy" id="1798467"/>
    <lineage>
        <taxon>Bacteria</taxon>
        <taxon>Candidatus Joergenseniibacteriota</taxon>
    </lineage>
</organism>
<name>A0A1F6BWK4_9BACT</name>
<dbReference type="InterPro" id="IPR000238">
    <property type="entry name" value="RbfA"/>
</dbReference>
<dbReference type="SUPFAM" id="SSF89919">
    <property type="entry name" value="Ribosome-binding factor A, RbfA"/>
    <property type="match status" value="1"/>
</dbReference>
<proteinExistence type="predicted"/>